<dbReference type="PANTHER" id="PTHR43190">
    <property type="entry name" value="N-ACETYL-D-GLUCOSAMINE KINASE"/>
    <property type="match status" value="1"/>
</dbReference>
<accession>A0A1P8U5H1</accession>
<dbReference type="InterPro" id="IPR043129">
    <property type="entry name" value="ATPase_NBD"/>
</dbReference>
<name>A0A1P8U5H1_9MICO</name>
<keyword evidence="3" id="KW-1185">Reference proteome</keyword>
<dbReference type="SUPFAM" id="SSF53067">
    <property type="entry name" value="Actin-like ATPase domain"/>
    <property type="match status" value="2"/>
</dbReference>
<dbReference type="OrthoDB" id="8701357at2"/>
<dbReference type="Pfam" id="PF01869">
    <property type="entry name" value="BcrAD_BadFG"/>
    <property type="match status" value="1"/>
</dbReference>
<evidence type="ECO:0000313" key="2">
    <source>
        <dbReference type="EMBL" id="APZ33356.1"/>
    </source>
</evidence>
<dbReference type="KEGG" id="maur:BOH66_02980"/>
<dbReference type="Proteomes" id="UP000187185">
    <property type="component" value="Chromosome"/>
</dbReference>
<dbReference type="CDD" id="cd24007">
    <property type="entry name" value="ASKHA_NBD_eukNAGK-like"/>
    <property type="match status" value="1"/>
</dbReference>
<evidence type="ECO:0000259" key="1">
    <source>
        <dbReference type="Pfam" id="PF01869"/>
    </source>
</evidence>
<organism evidence="2 3">
    <name type="scientific">Microbacterium aurum</name>
    <dbReference type="NCBI Taxonomy" id="36805"/>
    <lineage>
        <taxon>Bacteria</taxon>
        <taxon>Bacillati</taxon>
        <taxon>Actinomycetota</taxon>
        <taxon>Actinomycetes</taxon>
        <taxon>Micrococcales</taxon>
        <taxon>Microbacteriaceae</taxon>
        <taxon>Microbacterium</taxon>
    </lineage>
</organism>
<dbReference type="Gene3D" id="3.30.420.40">
    <property type="match status" value="2"/>
</dbReference>
<sequence length="301" mass="29628">MSGYALGIDAGGTSTVAVIADGAGRVVGEGRAGAANPDDVGADGMAAALRAATEAARSAAGVRADLETAFLGVAGVISEDDRALVRSAAAGLARRIEVDHDCRIALAGGLSGRPGIVLIAGTGSSCYGRTAGGRDWRAGGWGALAGDEGGSYWLGVGALRAAVRSADGRGPRSTLEEPVLAHLGLTGFDELLGRLHVEGATRAEIAALAPSVIAAAREGDEAAAGLLAAAARELAGCVRAVAARLELEQVEVALVGGLFAAGAILRDPLEHAVASLVPGARLVDAERPPAVGAALLAGDLG</sequence>
<dbReference type="EMBL" id="CP018762">
    <property type="protein sequence ID" value="APZ33356.1"/>
    <property type="molecule type" value="Genomic_DNA"/>
</dbReference>
<dbReference type="AlphaFoldDB" id="A0A1P8U5H1"/>
<feature type="domain" description="ATPase BadF/BadG/BcrA/BcrD type" evidence="1">
    <location>
        <begin position="6"/>
        <end position="297"/>
    </location>
</feature>
<dbReference type="InterPro" id="IPR002731">
    <property type="entry name" value="ATPase_BadF"/>
</dbReference>
<protein>
    <recommendedName>
        <fullName evidence="1">ATPase BadF/BadG/BcrA/BcrD type domain-containing protein</fullName>
    </recommendedName>
</protein>
<proteinExistence type="predicted"/>
<dbReference type="InterPro" id="IPR052519">
    <property type="entry name" value="Euk-type_GlcNAc_Kinase"/>
</dbReference>
<reference evidence="2 3" key="1">
    <citation type="submission" date="2016-12" db="EMBL/GenBank/DDBJ databases">
        <title>Complete genome sequence of Microbacterium aurum KACC 15219.</title>
        <authorList>
            <person name="Jung Y."/>
            <person name="Shin J.-H."/>
            <person name="Lee Y.-J."/>
            <person name="Yi H."/>
            <person name="Bahn Y.-S."/>
            <person name="Kim J.F."/>
            <person name="Lee D.-W."/>
        </authorList>
    </citation>
    <scope>NUCLEOTIDE SEQUENCE [LARGE SCALE GENOMIC DNA]</scope>
    <source>
        <strain evidence="2 3">KACC 15219</strain>
    </source>
</reference>
<dbReference type="PANTHER" id="PTHR43190:SF3">
    <property type="entry name" value="N-ACETYL-D-GLUCOSAMINE KINASE"/>
    <property type="match status" value="1"/>
</dbReference>
<evidence type="ECO:0000313" key="3">
    <source>
        <dbReference type="Proteomes" id="UP000187185"/>
    </source>
</evidence>
<gene>
    <name evidence="2" type="ORF">BOH66_02980</name>
</gene>
<dbReference type="RefSeq" id="WP_076689144.1">
    <property type="nucleotide sequence ID" value="NZ_CP018762.1"/>
</dbReference>
<dbReference type="STRING" id="36805.BOH66_02980"/>